<evidence type="ECO:0000313" key="1">
    <source>
        <dbReference type="EMBL" id="RKP24090.1"/>
    </source>
</evidence>
<evidence type="ECO:0000313" key="2">
    <source>
        <dbReference type="Proteomes" id="UP000278143"/>
    </source>
</evidence>
<dbReference type="Proteomes" id="UP000278143">
    <property type="component" value="Unassembled WGS sequence"/>
</dbReference>
<organism evidence="1 2">
    <name type="scientific">Syncephalis pseudoplumigaleata</name>
    <dbReference type="NCBI Taxonomy" id="1712513"/>
    <lineage>
        <taxon>Eukaryota</taxon>
        <taxon>Fungi</taxon>
        <taxon>Fungi incertae sedis</taxon>
        <taxon>Zoopagomycota</taxon>
        <taxon>Zoopagomycotina</taxon>
        <taxon>Zoopagomycetes</taxon>
        <taxon>Zoopagales</taxon>
        <taxon>Piptocephalidaceae</taxon>
        <taxon>Syncephalis</taxon>
    </lineage>
</organism>
<name>A0A4P9YYK5_9FUNG</name>
<protein>
    <submittedName>
        <fullName evidence="1">Uncharacterized protein</fullName>
    </submittedName>
</protein>
<feature type="non-terminal residue" evidence="1">
    <location>
        <position position="1"/>
    </location>
</feature>
<keyword evidence="2" id="KW-1185">Reference proteome</keyword>
<dbReference type="AlphaFoldDB" id="A0A4P9YYK5"/>
<proteinExistence type="predicted"/>
<dbReference type="EMBL" id="KZ990455">
    <property type="protein sequence ID" value="RKP24090.1"/>
    <property type="molecule type" value="Genomic_DNA"/>
</dbReference>
<sequence length="121" mass="14011">FIDLLFSLNPREFRIVDVVAGKEQETSRIPMETDDQAQLQQAGLFDLLAKRYASSMPSEADYRRPMISLHRIDDLRELGAFFRQIGEHTRRMTLSLAKPDIKAIEANLREDLAYPVESMKR</sequence>
<reference evidence="2" key="1">
    <citation type="journal article" date="2018" name="Nat. Microbiol.">
        <title>Leveraging single-cell genomics to expand the fungal tree of life.</title>
        <authorList>
            <person name="Ahrendt S.R."/>
            <person name="Quandt C.A."/>
            <person name="Ciobanu D."/>
            <person name="Clum A."/>
            <person name="Salamov A."/>
            <person name="Andreopoulos B."/>
            <person name="Cheng J.F."/>
            <person name="Woyke T."/>
            <person name="Pelin A."/>
            <person name="Henrissat B."/>
            <person name="Reynolds N.K."/>
            <person name="Benny G.L."/>
            <person name="Smith M.E."/>
            <person name="James T.Y."/>
            <person name="Grigoriev I.V."/>
        </authorList>
    </citation>
    <scope>NUCLEOTIDE SEQUENCE [LARGE SCALE GENOMIC DNA]</scope>
    <source>
        <strain evidence="2">Benny S71-1</strain>
    </source>
</reference>
<accession>A0A4P9YYK5</accession>
<gene>
    <name evidence="1" type="ORF">SYNPS1DRAFT_23816</name>
</gene>